<dbReference type="Proteomes" id="UP000758603">
    <property type="component" value="Unassembled WGS sequence"/>
</dbReference>
<reference evidence="1" key="1">
    <citation type="journal article" date="2021" name="Nat. Commun.">
        <title>Genetic determinants of endophytism in the Arabidopsis root mycobiome.</title>
        <authorList>
            <person name="Mesny F."/>
            <person name="Miyauchi S."/>
            <person name="Thiergart T."/>
            <person name="Pickel B."/>
            <person name="Atanasova L."/>
            <person name="Karlsson M."/>
            <person name="Huettel B."/>
            <person name="Barry K.W."/>
            <person name="Haridas S."/>
            <person name="Chen C."/>
            <person name="Bauer D."/>
            <person name="Andreopoulos W."/>
            <person name="Pangilinan J."/>
            <person name="LaButti K."/>
            <person name="Riley R."/>
            <person name="Lipzen A."/>
            <person name="Clum A."/>
            <person name="Drula E."/>
            <person name="Henrissat B."/>
            <person name="Kohler A."/>
            <person name="Grigoriev I.V."/>
            <person name="Martin F.M."/>
            <person name="Hacquard S."/>
        </authorList>
    </citation>
    <scope>NUCLEOTIDE SEQUENCE</scope>
    <source>
        <strain evidence="1">MPI-SDFR-AT-0073</strain>
    </source>
</reference>
<sequence>MRNEGLHTCPDWHPSQAIVPDSIHNISDHTSVSARSQESLIKLKRDLEEAQATRLGPSTEDVRRSDCITGHCLPSSIVLKNSVSFVVCDLSLPGGDQLWCHRGVIENEVDLRDDHILSPRNTGVIVMIEFAVSNRCEMPAFRSVGNGDRTRPMHLKDMNEWLHSPRHTIAPSDLYMHHTDNC</sequence>
<evidence type="ECO:0000313" key="2">
    <source>
        <dbReference type="Proteomes" id="UP000758603"/>
    </source>
</evidence>
<dbReference type="AlphaFoldDB" id="A0A9P9A4C3"/>
<name>A0A9P9A4C3_9PEZI</name>
<dbReference type="EMBL" id="JAGPXC010000001">
    <property type="protein sequence ID" value="KAH6660993.1"/>
    <property type="molecule type" value="Genomic_DNA"/>
</dbReference>
<dbReference type="RefSeq" id="XP_045965124.1">
    <property type="nucleotide sequence ID" value="XM_046099330.1"/>
</dbReference>
<proteinExistence type="predicted"/>
<organism evidence="1 2">
    <name type="scientific">Truncatella angustata</name>
    <dbReference type="NCBI Taxonomy" id="152316"/>
    <lineage>
        <taxon>Eukaryota</taxon>
        <taxon>Fungi</taxon>
        <taxon>Dikarya</taxon>
        <taxon>Ascomycota</taxon>
        <taxon>Pezizomycotina</taxon>
        <taxon>Sordariomycetes</taxon>
        <taxon>Xylariomycetidae</taxon>
        <taxon>Amphisphaeriales</taxon>
        <taxon>Sporocadaceae</taxon>
        <taxon>Truncatella</taxon>
    </lineage>
</organism>
<protein>
    <submittedName>
        <fullName evidence="1">Uncharacterized protein</fullName>
    </submittedName>
</protein>
<keyword evidence="2" id="KW-1185">Reference proteome</keyword>
<dbReference type="GeneID" id="70128222"/>
<gene>
    <name evidence="1" type="ORF">BKA67DRAFT_531071</name>
</gene>
<comment type="caution">
    <text evidence="1">The sequence shown here is derived from an EMBL/GenBank/DDBJ whole genome shotgun (WGS) entry which is preliminary data.</text>
</comment>
<accession>A0A9P9A4C3</accession>
<evidence type="ECO:0000313" key="1">
    <source>
        <dbReference type="EMBL" id="KAH6660993.1"/>
    </source>
</evidence>